<reference evidence="1 2" key="1">
    <citation type="submission" date="2011-11" db="EMBL/GenBank/DDBJ databases">
        <title>The Noncontiguous Finished sequence of Saccharomonospora cyanea NA-134.</title>
        <authorList>
            <consortium name="US DOE Joint Genome Institute"/>
            <person name="Lucas S."/>
            <person name="Han J."/>
            <person name="Lapidus A."/>
            <person name="Cheng J.-F."/>
            <person name="Goodwin L."/>
            <person name="Pitluck S."/>
            <person name="Peters L."/>
            <person name="Ovchinnikova G."/>
            <person name="Lu M."/>
            <person name="Detter J.C."/>
            <person name="Han C."/>
            <person name="Tapia R."/>
            <person name="Land M."/>
            <person name="Hauser L."/>
            <person name="Kyrpides N."/>
            <person name="Ivanova N."/>
            <person name="Pagani I."/>
            <person name="Brambilla E.-M."/>
            <person name="Klenk H.-P."/>
            <person name="Woyke T."/>
        </authorList>
    </citation>
    <scope>NUCLEOTIDE SEQUENCE [LARGE SCALE GENOMIC DNA]</scope>
    <source>
        <strain evidence="1 2">NA-134</strain>
    </source>
</reference>
<dbReference type="SUPFAM" id="SSF160424">
    <property type="entry name" value="BH3703-like"/>
    <property type="match status" value="1"/>
</dbReference>
<dbReference type="AlphaFoldDB" id="H5XLV4"/>
<dbReference type="InterPro" id="IPR036170">
    <property type="entry name" value="YezG-like_sf"/>
</dbReference>
<dbReference type="EMBL" id="CM001440">
    <property type="protein sequence ID" value="EHR61996.1"/>
    <property type="molecule type" value="Genomic_DNA"/>
</dbReference>
<gene>
    <name evidence="1" type="ORF">SaccyDRAFT_3160</name>
</gene>
<dbReference type="HOGENOM" id="CLU_129307_0_0_11"/>
<dbReference type="eggNOG" id="COG0457">
    <property type="taxonomic scope" value="Bacteria"/>
</dbReference>
<organism evidence="1 2">
    <name type="scientific">Saccharomonospora cyanea NA-134</name>
    <dbReference type="NCBI Taxonomy" id="882082"/>
    <lineage>
        <taxon>Bacteria</taxon>
        <taxon>Bacillati</taxon>
        <taxon>Actinomycetota</taxon>
        <taxon>Actinomycetes</taxon>
        <taxon>Pseudonocardiales</taxon>
        <taxon>Pseudonocardiaceae</taxon>
        <taxon>Saccharomonospora</taxon>
    </lineage>
</organism>
<dbReference type="Proteomes" id="UP000002791">
    <property type="component" value="Chromosome"/>
</dbReference>
<dbReference type="STRING" id="882082.SaccyDRAFT_3160"/>
<evidence type="ECO:0008006" key="3">
    <source>
        <dbReference type="Google" id="ProtNLM"/>
    </source>
</evidence>
<protein>
    <recommendedName>
        <fullName evidence="3">DUF600 family protein</fullName>
    </recommendedName>
</protein>
<evidence type="ECO:0000313" key="1">
    <source>
        <dbReference type="EMBL" id="EHR61996.1"/>
    </source>
</evidence>
<proteinExistence type="predicted"/>
<name>H5XLV4_9PSEU</name>
<sequence>MMSAVPLNPVEQNELVERITAGLVAGLPEGWQRLVMDYVNIGRYVSVASGVMVSDGSIQQWEPPTTVAPLFHELRHGMYMPGRGTWYSMELIIDPPAMYSVRYNRTDPPPLPQPPPAGEFALDLERYPRAAEEVPGWFAAQVPGPARS</sequence>
<keyword evidence="2" id="KW-1185">Reference proteome</keyword>
<accession>H5XLV4</accession>
<evidence type="ECO:0000313" key="2">
    <source>
        <dbReference type="Proteomes" id="UP000002791"/>
    </source>
</evidence>